<dbReference type="Proteomes" id="UP001314635">
    <property type="component" value="Unassembled WGS sequence"/>
</dbReference>
<gene>
    <name evidence="1" type="ORF">JQ619_09010</name>
</gene>
<name>A0ABS5G3N9_9BRAD</name>
<keyword evidence="2" id="KW-1185">Reference proteome</keyword>
<dbReference type="RefSeq" id="WP_172236361.1">
    <property type="nucleotide sequence ID" value="NZ_JABFDP010000008.1"/>
</dbReference>
<sequence>MQNLEFRYGVLPTIVRAEASADTNLTEGAKASSYKACQAAQVKHRE</sequence>
<dbReference type="EMBL" id="JAFCLK010000007">
    <property type="protein sequence ID" value="MBR1135906.1"/>
    <property type="molecule type" value="Genomic_DNA"/>
</dbReference>
<accession>A0ABS5G3N9</accession>
<reference evidence="2" key="1">
    <citation type="journal article" date="2021" name="ISME J.">
        <title>Evolutionary origin and ecological implication of a unique nif island in free-living Bradyrhizobium lineages.</title>
        <authorList>
            <person name="Tao J."/>
        </authorList>
    </citation>
    <scope>NUCLEOTIDE SEQUENCE [LARGE SCALE GENOMIC DNA]</scope>
    <source>
        <strain evidence="2">SZCCT0094</strain>
    </source>
</reference>
<protein>
    <submittedName>
        <fullName evidence="1">Uncharacterized protein</fullName>
    </submittedName>
</protein>
<organism evidence="1 2">
    <name type="scientific">Bradyrhizobium denitrificans</name>
    <dbReference type="NCBI Taxonomy" id="2734912"/>
    <lineage>
        <taxon>Bacteria</taxon>
        <taxon>Pseudomonadati</taxon>
        <taxon>Pseudomonadota</taxon>
        <taxon>Alphaproteobacteria</taxon>
        <taxon>Hyphomicrobiales</taxon>
        <taxon>Nitrobacteraceae</taxon>
        <taxon>Bradyrhizobium</taxon>
    </lineage>
</organism>
<comment type="caution">
    <text evidence="1">The sequence shown here is derived from an EMBL/GenBank/DDBJ whole genome shotgun (WGS) entry which is preliminary data.</text>
</comment>
<evidence type="ECO:0000313" key="1">
    <source>
        <dbReference type="EMBL" id="MBR1135906.1"/>
    </source>
</evidence>
<evidence type="ECO:0000313" key="2">
    <source>
        <dbReference type="Proteomes" id="UP001314635"/>
    </source>
</evidence>
<proteinExistence type="predicted"/>